<name>A0ABD3WHQ3_SINWO</name>
<dbReference type="EMBL" id="JBJQND010000006">
    <property type="protein sequence ID" value="KAL3873357.1"/>
    <property type="molecule type" value="Genomic_DNA"/>
</dbReference>
<keyword evidence="3" id="KW-1185">Reference proteome</keyword>
<feature type="compositionally biased region" description="Basic residues" evidence="1">
    <location>
        <begin position="1"/>
        <end position="11"/>
    </location>
</feature>
<gene>
    <name evidence="2" type="ORF">ACJMK2_036488</name>
</gene>
<dbReference type="Proteomes" id="UP001634394">
    <property type="component" value="Unassembled WGS sequence"/>
</dbReference>
<evidence type="ECO:0000313" key="3">
    <source>
        <dbReference type="Proteomes" id="UP001634394"/>
    </source>
</evidence>
<accession>A0ABD3WHQ3</accession>
<evidence type="ECO:0000313" key="2">
    <source>
        <dbReference type="EMBL" id="KAL3873357.1"/>
    </source>
</evidence>
<protein>
    <submittedName>
        <fullName evidence="2">Uncharacterized protein</fullName>
    </submittedName>
</protein>
<comment type="caution">
    <text evidence="2">The sequence shown here is derived from an EMBL/GenBank/DDBJ whole genome shotgun (WGS) entry which is preliminary data.</text>
</comment>
<dbReference type="AlphaFoldDB" id="A0ABD3WHQ3"/>
<proteinExistence type="predicted"/>
<sequence length="91" mass="10765">LRYRQRYRQRHTNSSNRPEEDADPDICQVSPKEYINLQLIQPGQVPAVYNVPIDNPVYNDSNSLEPKSDRDIFEGYDKWRYIDDTRSVSSM</sequence>
<feature type="region of interest" description="Disordered" evidence="1">
    <location>
        <begin position="1"/>
        <end position="25"/>
    </location>
</feature>
<organism evidence="2 3">
    <name type="scientific">Sinanodonta woodiana</name>
    <name type="common">Chinese pond mussel</name>
    <name type="synonym">Anodonta woodiana</name>
    <dbReference type="NCBI Taxonomy" id="1069815"/>
    <lineage>
        <taxon>Eukaryota</taxon>
        <taxon>Metazoa</taxon>
        <taxon>Spiralia</taxon>
        <taxon>Lophotrochozoa</taxon>
        <taxon>Mollusca</taxon>
        <taxon>Bivalvia</taxon>
        <taxon>Autobranchia</taxon>
        <taxon>Heteroconchia</taxon>
        <taxon>Palaeoheterodonta</taxon>
        <taxon>Unionida</taxon>
        <taxon>Unionoidea</taxon>
        <taxon>Unionidae</taxon>
        <taxon>Unioninae</taxon>
        <taxon>Sinanodonta</taxon>
    </lineage>
</organism>
<evidence type="ECO:0000256" key="1">
    <source>
        <dbReference type="SAM" id="MobiDB-lite"/>
    </source>
</evidence>
<reference evidence="2 3" key="1">
    <citation type="submission" date="2024-11" db="EMBL/GenBank/DDBJ databases">
        <title>Chromosome-level genome assembly of the freshwater bivalve Anodonta woodiana.</title>
        <authorList>
            <person name="Chen X."/>
        </authorList>
    </citation>
    <scope>NUCLEOTIDE SEQUENCE [LARGE SCALE GENOMIC DNA]</scope>
    <source>
        <strain evidence="2">MN2024</strain>
        <tissue evidence="2">Gills</tissue>
    </source>
</reference>
<feature type="non-terminal residue" evidence="2">
    <location>
        <position position="1"/>
    </location>
</feature>